<keyword evidence="1" id="KW-0732">Signal</keyword>
<dbReference type="AlphaFoldDB" id="L7MAI5"/>
<dbReference type="SUPFAM" id="SSF57567">
    <property type="entry name" value="Serine protease inhibitors"/>
    <property type="match status" value="1"/>
</dbReference>
<feature type="signal peptide" evidence="1">
    <location>
        <begin position="1"/>
        <end position="19"/>
    </location>
</feature>
<proteinExistence type="evidence at transcript level"/>
<protein>
    <submittedName>
        <fullName evidence="2">Putative similar to chymotrypsin-elastase inhibitor ixodidin</fullName>
    </submittedName>
</protein>
<sequence length="87" mass="9695">MRILIPVLLGIISLEAVFSYHNPPCHPNEVLKEAASSNCGEDRCNRKARRCKRDSRSGCFCGSGYYREGGPSGPCVSKRMCKRKMSQ</sequence>
<dbReference type="InterPro" id="IPR036084">
    <property type="entry name" value="Ser_inhib-like_sf"/>
</dbReference>
<dbReference type="Gene3D" id="2.10.25.10">
    <property type="entry name" value="Laminin"/>
    <property type="match status" value="1"/>
</dbReference>
<name>L7MAI5_RHIPC</name>
<dbReference type="EMBL" id="GACK01004137">
    <property type="protein sequence ID" value="JAA60897.1"/>
    <property type="molecule type" value="mRNA"/>
</dbReference>
<reference evidence="2" key="2">
    <citation type="journal article" date="2015" name="J. Proteomics">
        <title>Sexual differences in the sialomes of the zebra tick, Rhipicephalus pulchellus.</title>
        <authorList>
            <person name="Tan A.W."/>
            <person name="Francischetti I.M."/>
            <person name="Slovak M."/>
            <person name="Kini R.M."/>
            <person name="Ribeiro J.M."/>
        </authorList>
    </citation>
    <scope>NUCLEOTIDE SEQUENCE</scope>
    <source>
        <tissue evidence="2">Salivary gland</tissue>
    </source>
</reference>
<accession>L7MAI5</accession>
<evidence type="ECO:0000256" key="1">
    <source>
        <dbReference type="SAM" id="SignalP"/>
    </source>
</evidence>
<organism evidence="2">
    <name type="scientific">Rhipicephalus pulchellus</name>
    <name type="common">Yellow backed tick</name>
    <name type="synonym">Dermacentor pulchellus</name>
    <dbReference type="NCBI Taxonomy" id="72859"/>
    <lineage>
        <taxon>Eukaryota</taxon>
        <taxon>Metazoa</taxon>
        <taxon>Ecdysozoa</taxon>
        <taxon>Arthropoda</taxon>
        <taxon>Chelicerata</taxon>
        <taxon>Arachnida</taxon>
        <taxon>Acari</taxon>
        <taxon>Parasitiformes</taxon>
        <taxon>Ixodida</taxon>
        <taxon>Ixodoidea</taxon>
        <taxon>Ixodidae</taxon>
        <taxon>Rhipicephalinae</taxon>
        <taxon>Rhipicephalus</taxon>
        <taxon>Rhipicephalus</taxon>
    </lineage>
</organism>
<reference evidence="2" key="1">
    <citation type="submission" date="2012-11" db="EMBL/GenBank/DDBJ databases">
        <authorList>
            <person name="Lucero-Rivera Y.E."/>
            <person name="Tovar-Ramirez D."/>
        </authorList>
    </citation>
    <scope>NUCLEOTIDE SEQUENCE</scope>
    <source>
        <tissue evidence="2">Salivary gland</tissue>
    </source>
</reference>
<feature type="chain" id="PRO_5003981169" evidence="1">
    <location>
        <begin position="20"/>
        <end position="87"/>
    </location>
</feature>
<evidence type="ECO:0000313" key="2">
    <source>
        <dbReference type="EMBL" id="JAA60897.1"/>
    </source>
</evidence>